<dbReference type="InterPro" id="IPR001199">
    <property type="entry name" value="Cyt_B5-like_heme/steroid-bd"/>
</dbReference>
<evidence type="ECO:0000256" key="8">
    <source>
        <dbReference type="RuleBase" id="RU362121"/>
    </source>
</evidence>
<keyword evidence="11" id="KW-1185">Reference proteome</keyword>
<gene>
    <name evidence="10" type="ORF">PV327_006721</name>
</gene>
<evidence type="ECO:0000256" key="3">
    <source>
        <dbReference type="ARBA" id="ARBA00022692"/>
    </source>
</evidence>
<dbReference type="SMART" id="SM01117">
    <property type="entry name" value="Cyt-b5"/>
    <property type="match status" value="1"/>
</dbReference>
<dbReference type="EMBL" id="JAQQBR010001833">
    <property type="protein sequence ID" value="KAK0163004.1"/>
    <property type="molecule type" value="Genomic_DNA"/>
</dbReference>
<dbReference type="SUPFAM" id="SSF55856">
    <property type="entry name" value="Cytochrome b5-like heme/steroid binding domain"/>
    <property type="match status" value="1"/>
</dbReference>
<keyword evidence="6 8" id="KW-0472">Membrane</keyword>
<evidence type="ECO:0000256" key="1">
    <source>
        <dbReference type="ARBA" id="ARBA00004370"/>
    </source>
</evidence>
<dbReference type="PANTHER" id="PTHR19359">
    <property type="entry name" value="CYTOCHROME B5"/>
    <property type="match status" value="1"/>
</dbReference>
<proteinExistence type="inferred from homology"/>
<organism evidence="10 11">
    <name type="scientific">Microctonus hyperodae</name>
    <name type="common">Parasitoid wasp</name>
    <dbReference type="NCBI Taxonomy" id="165561"/>
    <lineage>
        <taxon>Eukaryota</taxon>
        <taxon>Metazoa</taxon>
        <taxon>Ecdysozoa</taxon>
        <taxon>Arthropoda</taxon>
        <taxon>Hexapoda</taxon>
        <taxon>Insecta</taxon>
        <taxon>Pterygota</taxon>
        <taxon>Neoptera</taxon>
        <taxon>Endopterygota</taxon>
        <taxon>Hymenoptera</taxon>
        <taxon>Apocrita</taxon>
        <taxon>Ichneumonoidea</taxon>
        <taxon>Braconidae</taxon>
        <taxon>Euphorinae</taxon>
        <taxon>Microctonus</taxon>
    </lineage>
</organism>
<evidence type="ECO:0000256" key="7">
    <source>
        <dbReference type="ARBA" id="ARBA00038168"/>
    </source>
</evidence>
<comment type="caution">
    <text evidence="10">The sequence shown here is derived from an EMBL/GenBank/DDBJ whole genome shotgun (WGS) entry which is preliminary data.</text>
</comment>
<protein>
    <recommendedName>
        <fullName evidence="9">Cytochrome b5 heme-binding domain-containing protein</fullName>
    </recommendedName>
</protein>
<dbReference type="GO" id="GO:0016020">
    <property type="term" value="C:membrane"/>
    <property type="evidence" value="ECO:0007669"/>
    <property type="project" value="UniProtKB-SubCell"/>
</dbReference>
<evidence type="ECO:0000256" key="4">
    <source>
        <dbReference type="ARBA" id="ARBA00022723"/>
    </source>
</evidence>
<reference evidence="10" key="2">
    <citation type="submission" date="2023-03" db="EMBL/GenBank/DDBJ databases">
        <authorList>
            <person name="Inwood S.N."/>
            <person name="Skelly J.G."/>
            <person name="Guhlin J."/>
            <person name="Harrop T.W.R."/>
            <person name="Goldson S.G."/>
            <person name="Dearden P.K."/>
        </authorList>
    </citation>
    <scope>NUCLEOTIDE SEQUENCE</scope>
    <source>
        <strain evidence="10">Lincoln</strain>
        <tissue evidence="10">Whole body</tissue>
    </source>
</reference>
<dbReference type="Pfam" id="PF00173">
    <property type="entry name" value="Cyt-b5"/>
    <property type="match status" value="1"/>
</dbReference>
<feature type="domain" description="Cytochrome b5 heme-binding" evidence="9">
    <location>
        <begin position="2"/>
        <end position="78"/>
    </location>
</feature>
<comment type="similarity">
    <text evidence="7 8">Belongs to the cytochrome b5 family.</text>
</comment>
<dbReference type="InterPro" id="IPR018506">
    <property type="entry name" value="Cyt_B5_heme-BS"/>
</dbReference>
<evidence type="ECO:0000256" key="6">
    <source>
        <dbReference type="ARBA" id="ARBA00023136"/>
    </source>
</evidence>
<dbReference type="PANTHER" id="PTHR19359:SF14">
    <property type="entry name" value="CYTOCHROME B5 A"/>
    <property type="match status" value="1"/>
</dbReference>
<keyword evidence="5 8" id="KW-0408">Iron</keyword>
<accession>A0AA39F4V8</accession>
<dbReference type="PRINTS" id="PR00363">
    <property type="entry name" value="CYTOCHROMEB5"/>
</dbReference>
<reference evidence="10" key="1">
    <citation type="journal article" date="2023" name="bioRxiv">
        <title>Scaffold-level genome assemblies of two parasitoid biocontrol wasps reveal the parthenogenesis mechanism and an associated novel virus.</title>
        <authorList>
            <person name="Inwood S."/>
            <person name="Skelly J."/>
            <person name="Guhlin J."/>
            <person name="Harrop T."/>
            <person name="Goldson S."/>
            <person name="Dearden P."/>
        </authorList>
    </citation>
    <scope>NUCLEOTIDE SEQUENCE</scope>
    <source>
        <strain evidence="10">Lincoln</strain>
        <tissue evidence="10">Whole body</tissue>
    </source>
</reference>
<dbReference type="Proteomes" id="UP001168972">
    <property type="component" value="Unassembled WGS sequence"/>
</dbReference>
<comment type="subcellular location">
    <subcellularLocation>
        <location evidence="1">Membrane</location>
    </subcellularLocation>
</comment>
<keyword evidence="4 8" id="KW-0479">Metal-binding</keyword>
<feature type="transmembrane region" description="Helical" evidence="8">
    <location>
        <begin position="127"/>
        <end position="147"/>
    </location>
</feature>
<name>A0AA39F4V8_MICHY</name>
<dbReference type="Gene3D" id="3.10.120.10">
    <property type="entry name" value="Cytochrome b5-like heme/steroid binding domain"/>
    <property type="match status" value="1"/>
</dbReference>
<evidence type="ECO:0000313" key="11">
    <source>
        <dbReference type="Proteomes" id="UP001168972"/>
    </source>
</evidence>
<dbReference type="AlphaFoldDB" id="A0AA39F4V8"/>
<evidence type="ECO:0000256" key="5">
    <source>
        <dbReference type="ARBA" id="ARBA00023004"/>
    </source>
</evidence>
<evidence type="ECO:0000259" key="9">
    <source>
        <dbReference type="PROSITE" id="PS50255"/>
    </source>
</evidence>
<keyword evidence="2 8" id="KW-0349">Heme</keyword>
<dbReference type="GO" id="GO:0046872">
    <property type="term" value="F:metal ion binding"/>
    <property type="evidence" value="ECO:0007669"/>
    <property type="project" value="UniProtKB-UniRule"/>
</dbReference>
<dbReference type="GO" id="GO:0020037">
    <property type="term" value="F:heme binding"/>
    <property type="evidence" value="ECO:0007669"/>
    <property type="project" value="UniProtKB-UniRule"/>
</dbReference>
<sequence length="148" mass="16624">METVFTADEVARHNSANDLWMIMHGGVYNLTKFLQEHPGGEEVLLNLAGMDGTTCFEEMGHTSEAVQLRETLKIGIVAPSKEGDNKRGESIPNKAQSTISTENLTTTIVDDDDNWEYQETKPEPSNLPSIFIGSLVVIYAIIFYYWFF</sequence>
<evidence type="ECO:0000313" key="10">
    <source>
        <dbReference type="EMBL" id="KAK0163004.1"/>
    </source>
</evidence>
<evidence type="ECO:0000256" key="2">
    <source>
        <dbReference type="ARBA" id="ARBA00022617"/>
    </source>
</evidence>
<keyword evidence="8" id="KW-1133">Transmembrane helix</keyword>
<dbReference type="InterPro" id="IPR036400">
    <property type="entry name" value="Cyt_B5-like_heme/steroid_sf"/>
</dbReference>
<dbReference type="PROSITE" id="PS50255">
    <property type="entry name" value="CYTOCHROME_B5_2"/>
    <property type="match status" value="1"/>
</dbReference>
<keyword evidence="3 8" id="KW-0812">Transmembrane</keyword>
<dbReference type="PROSITE" id="PS00191">
    <property type="entry name" value="CYTOCHROME_B5_1"/>
    <property type="match status" value="1"/>
</dbReference>
<dbReference type="FunFam" id="3.10.120.10:FF:000002">
    <property type="entry name" value="Cytochrome b5 type B"/>
    <property type="match status" value="1"/>
</dbReference>
<dbReference type="InterPro" id="IPR050668">
    <property type="entry name" value="Cytochrome_b5"/>
</dbReference>